<protein>
    <recommendedName>
        <fullName evidence="4">Transmembrane protein</fullName>
    </recommendedName>
</protein>
<dbReference type="EMBL" id="CP064781">
    <property type="protein sequence ID" value="QRJ64032.1"/>
    <property type="molecule type" value="Genomic_DNA"/>
</dbReference>
<accession>A0A974SPF7</accession>
<dbReference type="RefSeq" id="WP_203387564.1">
    <property type="nucleotide sequence ID" value="NZ_CP064781.1"/>
</dbReference>
<name>A0A974SPF7_9RHOO</name>
<dbReference type="AlphaFoldDB" id="A0A974SPF7"/>
<proteinExistence type="predicted"/>
<evidence type="ECO:0000313" key="2">
    <source>
        <dbReference type="EMBL" id="QRJ64032.1"/>
    </source>
</evidence>
<dbReference type="Proteomes" id="UP000663444">
    <property type="component" value="Chromosome"/>
</dbReference>
<feature type="transmembrane region" description="Helical" evidence="1">
    <location>
        <begin position="20"/>
        <end position="41"/>
    </location>
</feature>
<organism evidence="2 3">
    <name type="scientific">Azospira restricta</name>
    <dbReference type="NCBI Taxonomy" id="404405"/>
    <lineage>
        <taxon>Bacteria</taxon>
        <taxon>Pseudomonadati</taxon>
        <taxon>Pseudomonadota</taxon>
        <taxon>Betaproteobacteria</taxon>
        <taxon>Rhodocyclales</taxon>
        <taxon>Rhodocyclaceae</taxon>
        <taxon>Azospira</taxon>
    </lineage>
</organism>
<keyword evidence="3" id="KW-1185">Reference proteome</keyword>
<keyword evidence="1" id="KW-1133">Transmembrane helix</keyword>
<keyword evidence="1" id="KW-0812">Transmembrane</keyword>
<evidence type="ECO:0008006" key="4">
    <source>
        <dbReference type="Google" id="ProtNLM"/>
    </source>
</evidence>
<dbReference type="KEGG" id="ares:IWH25_01330"/>
<evidence type="ECO:0000256" key="1">
    <source>
        <dbReference type="SAM" id="Phobius"/>
    </source>
</evidence>
<gene>
    <name evidence="2" type="ORF">IWH25_01330</name>
</gene>
<evidence type="ECO:0000313" key="3">
    <source>
        <dbReference type="Proteomes" id="UP000663444"/>
    </source>
</evidence>
<dbReference type="SUPFAM" id="SSF52833">
    <property type="entry name" value="Thioredoxin-like"/>
    <property type="match status" value="1"/>
</dbReference>
<reference evidence="2" key="1">
    <citation type="submission" date="2020-11" db="EMBL/GenBank/DDBJ databases">
        <title>Azospira restricta DSM 18626 genome sequence.</title>
        <authorList>
            <person name="Moe W.M."/>
        </authorList>
    </citation>
    <scope>NUCLEOTIDE SEQUENCE</scope>
    <source>
        <strain evidence="2">DSM 18626</strain>
    </source>
</reference>
<dbReference type="InterPro" id="IPR036249">
    <property type="entry name" value="Thioredoxin-like_sf"/>
</dbReference>
<keyword evidence="1" id="KW-0472">Membrane</keyword>
<sequence>MKTTAAPPPAAPRLTSGQRALLLTLAIFLLPVAIGGGMYLLGWRPAKTSNHGELVQPLRPLPLAALGADAATAVAGKWLLLVAGDAPCEAACVALAEQTRAIQVSLNRDMGRLRRIVLVDATTPALVALQAKQPDLLLAAPPPAWRTALAAGARHRLFVVDPAGNLMMQYAPEAEAKGVRADLERLLKYSWIG</sequence>